<evidence type="ECO:0000313" key="1">
    <source>
        <dbReference type="EMBL" id="CAJ1964777.1"/>
    </source>
</evidence>
<comment type="caution">
    <text evidence="1">The sequence shown here is derived from an EMBL/GenBank/DDBJ whole genome shotgun (WGS) entry which is preliminary data.</text>
</comment>
<sequence length="216" mass="24486">MSLATAAVYRNNIVVAYIKAKDFENAIEVASLALRCHRAFQVNILSQDSCKNDASDITLDHYMLQSDMCERSEKQGARTMYTYESGIRLPPSVTDTAIIAPILIFNAALAFHLFAERQYEAPSSRVRLLEKAKRMYELAFRAQQCTDENMLFEFAILNNVAVIEHKIGDKAEANKYFEYLLSVLMMFVDQGCHLRLRHLQGFLLNIPPLIKAAKAA</sequence>
<accession>A0AAD2G6M8</accession>
<dbReference type="EMBL" id="CAKOGP040002202">
    <property type="protein sequence ID" value="CAJ1964777.1"/>
    <property type="molecule type" value="Genomic_DNA"/>
</dbReference>
<dbReference type="InterPro" id="IPR011990">
    <property type="entry name" value="TPR-like_helical_dom_sf"/>
</dbReference>
<gene>
    <name evidence="1" type="ORF">CYCCA115_LOCUS20788</name>
</gene>
<dbReference type="AlphaFoldDB" id="A0AAD2G6M8"/>
<name>A0AAD2G6M8_9STRA</name>
<evidence type="ECO:0000313" key="2">
    <source>
        <dbReference type="Proteomes" id="UP001295423"/>
    </source>
</evidence>
<dbReference type="Proteomes" id="UP001295423">
    <property type="component" value="Unassembled WGS sequence"/>
</dbReference>
<proteinExistence type="predicted"/>
<dbReference type="SUPFAM" id="SSF48452">
    <property type="entry name" value="TPR-like"/>
    <property type="match status" value="1"/>
</dbReference>
<organism evidence="1 2">
    <name type="scientific">Cylindrotheca closterium</name>
    <dbReference type="NCBI Taxonomy" id="2856"/>
    <lineage>
        <taxon>Eukaryota</taxon>
        <taxon>Sar</taxon>
        <taxon>Stramenopiles</taxon>
        <taxon>Ochrophyta</taxon>
        <taxon>Bacillariophyta</taxon>
        <taxon>Bacillariophyceae</taxon>
        <taxon>Bacillariophycidae</taxon>
        <taxon>Bacillariales</taxon>
        <taxon>Bacillariaceae</taxon>
        <taxon>Cylindrotheca</taxon>
    </lineage>
</organism>
<keyword evidence="2" id="KW-1185">Reference proteome</keyword>
<reference evidence="1" key="1">
    <citation type="submission" date="2023-08" db="EMBL/GenBank/DDBJ databases">
        <authorList>
            <person name="Audoor S."/>
            <person name="Bilcke G."/>
        </authorList>
    </citation>
    <scope>NUCLEOTIDE SEQUENCE</scope>
</reference>
<protein>
    <submittedName>
        <fullName evidence="1">Uncharacterized protein</fullName>
    </submittedName>
</protein>